<keyword evidence="5 9" id="KW-1133">Transmembrane helix</keyword>
<feature type="compositionally biased region" description="Basic and acidic residues" evidence="8">
    <location>
        <begin position="151"/>
        <end position="162"/>
    </location>
</feature>
<dbReference type="InterPro" id="IPR024393">
    <property type="entry name" value="MscS_porin"/>
</dbReference>
<dbReference type="InterPro" id="IPR049142">
    <property type="entry name" value="MS_channel_1st"/>
</dbReference>
<feature type="transmembrane region" description="Helical" evidence="9">
    <location>
        <begin position="674"/>
        <end position="695"/>
    </location>
</feature>
<feature type="compositionally biased region" description="Basic and acidic residues" evidence="8">
    <location>
        <begin position="745"/>
        <end position="757"/>
    </location>
</feature>
<dbReference type="GO" id="GO:0005886">
    <property type="term" value="C:plasma membrane"/>
    <property type="evidence" value="ECO:0007669"/>
    <property type="project" value="UniProtKB-SubCell"/>
</dbReference>
<evidence type="ECO:0000256" key="5">
    <source>
        <dbReference type="ARBA" id="ARBA00022989"/>
    </source>
</evidence>
<dbReference type="NCBIfam" id="NF008180">
    <property type="entry name" value="PRK10929.1"/>
    <property type="match status" value="1"/>
</dbReference>
<feature type="compositionally biased region" description="Polar residues" evidence="8">
    <location>
        <begin position="758"/>
        <end position="767"/>
    </location>
</feature>
<feature type="transmembrane region" description="Helical" evidence="9">
    <location>
        <begin position="519"/>
        <end position="543"/>
    </location>
</feature>
<accession>A0A370R0Z2</accession>
<evidence type="ECO:0000313" key="16">
    <source>
        <dbReference type="Proteomes" id="UP000254848"/>
    </source>
</evidence>
<feature type="domain" description="Mechanosensitive ion channel MscS porin" evidence="12">
    <location>
        <begin position="33"/>
        <end position="260"/>
    </location>
</feature>
<dbReference type="InterPro" id="IPR052702">
    <property type="entry name" value="MscS-like_channel"/>
</dbReference>
<evidence type="ECO:0000259" key="12">
    <source>
        <dbReference type="Pfam" id="PF12795"/>
    </source>
</evidence>
<dbReference type="InterPro" id="IPR023408">
    <property type="entry name" value="MscS_beta-dom_sf"/>
</dbReference>
<dbReference type="SUPFAM" id="SSF50182">
    <property type="entry name" value="Sm-like ribonucleoproteins"/>
    <property type="match status" value="1"/>
</dbReference>
<keyword evidence="4 9" id="KW-0812">Transmembrane</keyword>
<feature type="domain" description="Mechanosensitive ion channel inner membrane" evidence="11">
    <location>
        <begin position="481"/>
        <end position="819"/>
    </location>
</feature>
<keyword evidence="6 9" id="KW-0472">Membrane</keyword>
<keyword evidence="7" id="KW-0175">Coiled coil</keyword>
<dbReference type="InterPro" id="IPR049278">
    <property type="entry name" value="MS_channel_C"/>
</dbReference>
<feature type="transmembrane region" description="Helical" evidence="9">
    <location>
        <begin position="884"/>
        <end position="902"/>
    </location>
</feature>
<feature type="transmembrane region" description="Helical" evidence="9">
    <location>
        <begin position="633"/>
        <end position="653"/>
    </location>
</feature>
<dbReference type="Pfam" id="PF12795">
    <property type="entry name" value="MscS_porin"/>
    <property type="match status" value="1"/>
</dbReference>
<evidence type="ECO:0000259" key="13">
    <source>
        <dbReference type="Pfam" id="PF21082"/>
    </source>
</evidence>
<dbReference type="PANTHER" id="PTHR30347">
    <property type="entry name" value="POTASSIUM CHANNEL RELATED"/>
    <property type="match status" value="1"/>
</dbReference>
<evidence type="ECO:0000256" key="4">
    <source>
        <dbReference type="ARBA" id="ARBA00022692"/>
    </source>
</evidence>
<feature type="domain" description="Mechanosensitive ion channel transmembrane helices 2/3" evidence="14">
    <location>
        <begin position="880"/>
        <end position="921"/>
    </location>
</feature>
<dbReference type="EMBL" id="QRAP01000002">
    <property type="protein sequence ID" value="RDK95597.1"/>
    <property type="molecule type" value="Genomic_DNA"/>
</dbReference>
<evidence type="ECO:0000256" key="3">
    <source>
        <dbReference type="ARBA" id="ARBA00022475"/>
    </source>
</evidence>
<keyword evidence="3" id="KW-1003">Cell membrane</keyword>
<name>A0A370R0Z2_9GAMM</name>
<feature type="region of interest" description="Disordered" evidence="8">
    <location>
        <begin position="136"/>
        <end position="174"/>
    </location>
</feature>
<gene>
    <name evidence="15" type="ORF">C8D90_10269</name>
</gene>
<feature type="transmembrane region" description="Helical" evidence="9">
    <location>
        <begin position="908"/>
        <end position="935"/>
    </location>
</feature>
<feature type="coiled-coil region" evidence="7">
    <location>
        <begin position="212"/>
        <end position="239"/>
    </location>
</feature>
<dbReference type="PANTHER" id="PTHR30347:SF9">
    <property type="entry name" value="MINICONDUCTANCE MECHANOSENSITIVE CHANNEL MSCM"/>
    <property type="match status" value="1"/>
</dbReference>
<evidence type="ECO:0000256" key="2">
    <source>
        <dbReference type="ARBA" id="ARBA00008017"/>
    </source>
</evidence>
<dbReference type="Proteomes" id="UP000254848">
    <property type="component" value="Unassembled WGS sequence"/>
</dbReference>
<comment type="subcellular location">
    <subcellularLocation>
        <location evidence="1">Cell membrane</location>
        <topology evidence="1">Multi-pass membrane protein</topology>
    </subcellularLocation>
</comment>
<evidence type="ECO:0000259" key="10">
    <source>
        <dbReference type="Pfam" id="PF00924"/>
    </source>
</evidence>
<dbReference type="InterPro" id="IPR011014">
    <property type="entry name" value="MscS_channel_TM-2"/>
</dbReference>
<dbReference type="SUPFAM" id="SSF82689">
    <property type="entry name" value="Mechanosensitive channel protein MscS (YggB), C-terminal domain"/>
    <property type="match status" value="1"/>
</dbReference>
<dbReference type="Pfam" id="PF21088">
    <property type="entry name" value="MS_channel_1st"/>
    <property type="match status" value="1"/>
</dbReference>
<reference evidence="15 16" key="1">
    <citation type="submission" date="2018-07" db="EMBL/GenBank/DDBJ databases">
        <title>Genomic Encyclopedia of Type Strains, Phase IV (KMG-IV): sequencing the most valuable type-strain genomes for metagenomic binning, comparative biology and taxonomic classification.</title>
        <authorList>
            <person name="Goeker M."/>
        </authorList>
    </citation>
    <scope>NUCLEOTIDE SEQUENCE [LARGE SCALE GENOMIC DNA]</scope>
    <source>
        <strain evidence="15 16">DSM 103736</strain>
    </source>
</reference>
<proteinExistence type="inferred from homology"/>
<dbReference type="Gene3D" id="1.10.287.1260">
    <property type="match status" value="1"/>
</dbReference>
<evidence type="ECO:0000256" key="1">
    <source>
        <dbReference type="ARBA" id="ARBA00004651"/>
    </source>
</evidence>
<evidence type="ECO:0000256" key="7">
    <source>
        <dbReference type="SAM" id="Coils"/>
    </source>
</evidence>
<feature type="compositionally biased region" description="Polar residues" evidence="8">
    <location>
        <begin position="164"/>
        <end position="174"/>
    </location>
</feature>
<feature type="compositionally biased region" description="Polar residues" evidence="8">
    <location>
        <begin position="139"/>
        <end position="149"/>
    </location>
</feature>
<dbReference type="InterPro" id="IPR010920">
    <property type="entry name" value="LSM_dom_sf"/>
</dbReference>
<feature type="domain" description="Mechanosensitive ion channel MscS C-terminal" evidence="13">
    <location>
        <begin position="997"/>
        <end position="1077"/>
    </location>
</feature>
<sequence>MRLITSWLITGLLLLSLPGIAFSALNEKQITQELQQAEANKTAANQAEIVESLQSALNWLNESKESAQRANQYQKAISDFPKLTNELRQQLNEESTPAPTNTELSASDAEQQVLQLSSRLLEVSRQLQQEQDRLRDISDSLSQLPQKQTTARKELTEAERRQQGHTATSTALGQAQTYQIQAEVVARKALVDELELEQLSANNRQELSRLQAEVLRKRHERLDAQLQALRNTLNTQRQREAEQALESTQLLAEQSGDLPASVAEQLKINRELSIALNQQALRMDELATQQRTAASQTLQVRQALSTLREQAQWLGVSAVLGETLRAQVSRLPDIPKPQQLDNDIAKVRVQRLHFENLLDKMQPVDSFRQELGEPLTAEQQRILTPLLKTQRELINSLLSGCDSLILELTKLKVANTQLSDALNEIKEATHRYLFWAADVDPINLSFPLQFLQNLQRLLSLDTLSQLSRAFLMMLSGSETLPPLFGALLLVGFSIYSRRHYNAFLDRASSKVGKVTQDHIVLTLRTVLWSILVALPLPVLWAAVGYGLRSAWPYPVAVAIGDGVTAALPVLWILMIGAAFARPNGLFIVHFRWGETPVKRAMRYYQMSVWLIVPLLMALVTFDNLDDRAFAGTLGRVCFLMLCIALSLLTITLKRAGIPLYLDKEGSGENIINHALWWLLLCAPILAALMAIFGYLSTAQILLARLESSVAIWFFLLIIYYIVRRWMLIQRRRIAFDRAKQRRAERLEKRTKNEEESAHQSSNEGSQDSIEEPVVDLDAISAQSLRLVRSMMTMIALVAMILLWSELHSAFSFLENIHLWEVTTTVKGVDSIQPITLGDLLIAILVLIVTIQLVKNLPALLELGLLQHLSLTPGTGYAITTMTKYVLMIMGGLVGFSLLGIEWSKLQWLVAALTFGLGFGLQEIFANFISGLLILFEKPIRIGDTVTIRDLTGTVTKINTRATTISDWDRKEIIMPNKAFITEQFINWSLSDAVTRVVLTVPAEAQANSQEVSEVLLNAAHNCSLVLDTPPPEAYLVDIQQGIQIFELRIYASEMSHRMPLRHEIHQLILAGYRSHGLTLPFPPFQVSMDTLNRARGSMRRPYVQGSQ</sequence>
<dbReference type="Pfam" id="PF00924">
    <property type="entry name" value="MS_channel_2nd"/>
    <property type="match status" value="1"/>
</dbReference>
<evidence type="ECO:0000313" key="15">
    <source>
        <dbReference type="EMBL" id="RDK95597.1"/>
    </source>
</evidence>
<feature type="transmembrane region" description="Helical" evidence="9">
    <location>
        <begin position="793"/>
        <end position="813"/>
    </location>
</feature>
<keyword evidence="16" id="KW-1185">Reference proteome</keyword>
<feature type="transmembrane region" description="Helical" evidence="9">
    <location>
        <begin position="555"/>
        <end position="580"/>
    </location>
</feature>
<evidence type="ECO:0000256" key="8">
    <source>
        <dbReference type="SAM" id="MobiDB-lite"/>
    </source>
</evidence>
<organism evidence="15 16">
    <name type="scientific">Enterobacillus tribolii</name>
    <dbReference type="NCBI Taxonomy" id="1487935"/>
    <lineage>
        <taxon>Bacteria</taxon>
        <taxon>Pseudomonadati</taxon>
        <taxon>Pseudomonadota</taxon>
        <taxon>Gammaproteobacteria</taxon>
        <taxon>Enterobacterales</taxon>
        <taxon>Hafniaceae</taxon>
        <taxon>Enterobacillus</taxon>
    </lineage>
</organism>
<evidence type="ECO:0000259" key="11">
    <source>
        <dbReference type="Pfam" id="PF12794"/>
    </source>
</evidence>
<feature type="transmembrane region" description="Helical" evidence="9">
    <location>
        <begin position="480"/>
        <end position="498"/>
    </location>
</feature>
<feature type="transmembrane region" description="Helical" evidence="9">
    <location>
        <begin position="833"/>
        <end position="853"/>
    </location>
</feature>
<dbReference type="InterPro" id="IPR025692">
    <property type="entry name" value="MscS_IM_dom1"/>
</dbReference>
<dbReference type="InterPro" id="IPR011066">
    <property type="entry name" value="MscS_channel_C_sf"/>
</dbReference>
<dbReference type="Gene3D" id="2.30.30.60">
    <property type="match status" value="1"/>
</dbReference>
<dbReference type="InterPro" id="IPR006685">
    <property type="entry name" value="MscS_channel_2nd"/>
</dbReference>
<feature type="transmembrane region" description="Helical" evidence="9">
    <location>
        <begin position="601"/>
        <end position="621"/>
    </location>
</feature>
<evidence type="ECO:0000256" key="9">
    <source>
        <dbReference type="SAM" id="Phobius"/>
    </source>
</evidence>
<dbReference type="RefSeq" id="WP_115457347.1">
    <property type="nucleotide sequence ID" value="NZ_QRAP01000002.1"/>
</dbReference>
<dbReference type="Pfam" id="PF21082">
    <property type="entry name" value="MS_channel_3rd"/>
    <property type="match status" value="1"/>
</dbReference>
<feature type="coiled-coil region" evidence="7">
    <location>
        <begin position="27"/>
        <end position="70"/>
    </location>
</feature>
<dbReference type="SUPFAM" id="SSF82861">
    <property type="entry name" value="Mechanosensitive channel protein MscS (YggB), transmembrane region"/>
    <property type="match status" value="1"/>
</dbReference>
<protein>
    <submittedName>
        <fullName evidence="15">Potassium efflux system protein</fullName>
    </submittedName>
</protein>
<feature type="region of interest" description="Disordered" evidence="8">
    <location>
        <begin position="745"/>
        <end position="769"/>
    </location>
</feature>
<comment type="similarity">
    <text evidence="2">Belongs to the MscS (TC 1.A.23) family.</text>
</comment>
<evidence type="ECO:0000259" key="14">
    <source>
        <dbReference type="Pfam" id="PF21088"/>
    </source>
</evidence>
<comment type="caution">
    <text evidence="15">The sequence shown here is derived from an EMBL/GenBank/DDBJ whole genome shotgun (WGS) entry which is preliminary data.</text>
</comment>
<dbReference type="OrthoDB" id="9799209at2"/>
<feature type="transmembrane region" description="Helical" evidence="9">
    <location>
        <begin position="701"/>
        <end position="722"/>
    </location>
</feature>
<feature type="domain" description="Mechanosensitive ion channel MscS" evidence="10">
    <location>
        <begin position="923"/>
        <end position="988"/>
    </location>
</feature>
<dbReference type="AlphaFoldDB" id="A0A370R0Z2"/>
<dbReference type="Pfam" id="PF12794">
    <property type="entry name" value="MscS_TM"/>
    <property type="match status" value="1"/>
</dbReference>
<dbReference type="GO" id="GO:0008381">
    <property type="term" value="F:mechanosensitive monoatomic ion channel activity"/>
    <property type="evidence" value="ECO:0007669"/>
    <property type="project" value="UniProtKB-ARBA"/>
</dbReference>
<dbReference type="Gene3D" id="3.30.70.100">
    <property type="match status" value="1"/>
</dbReference>
<evidence type="ECO:0000256" key="6">
    <source>
        <dbReference type="ARBA" id="ARBA00023136"/>
    </source>
</evidence>